<keyword evidence="3" id="KW-0479">Metal-binding</keyword>
<gene>
    <name evidence="5" type="ORF">MEDL_15867</name>
</gene>
<dbReference type="AlphaFoldDB" id="A0A8S3QVU4"/>
<feature type="disulfide bond" evidence="4">
    <location>
        <begin position="323"/>
        <end position="417"/>
    </location>
</feature>
<evidence type="ECO:0000256" key="1">
    <source>
        <dbReference type="ARBA" id="ARBA00004613"/>
    </source>
</evidence>
<dbReference type="PANTHER" id="PTHR11844">
    <property type="entry name" value="METALLOPROTEASE INHIBITOR"/>
    <property type="match status" value="1"/>
</dbReference>
<dbReference type="InterPro" id="IPR027465">
    <property type="entry name" value="TIMP_C"/>
</dbReference>
<dbReference type="CDD" id="cd09275">
    <property type="entry name" value="RNase_HI_RT_DIRS1"/>
    <property type="match status" value="1"/>
</dbReference>
<keyword evidence="4" id="KW-1015">Disulfide bond</keyword>
<comment type="subcellular location">
    <subcellularLocation>
        <location evidence="1">Secreted</location>
    </subcellularLocation>
</comment>
<dbReference type="GO" id="GO:0005615">
    <property type="term" value="C:extracellular space"/>
    <property type="evidence" value="ECO:0007669"/>
    <property type="project" value="TreeGrafter"/>
</dbReference>
<evidence type="ECO:0000313" key="5">
    <source>
        <dbReference type="EMBL" id="CAG2201248.1"/>
    </source>
</evidence>
<feature type="binding site" evidence="3">
    <location>
        <position position="321"/>
    </location>
    <ligand>
        <name>Zn(2+)</name>
        <dbReference type="ChEBI" id="CHEBI:29105"/>
        <note>ligand shared with metalloproteinase partner</note>
    </ligand>
</feature>
<protein>
    <submittedName>
        <fullName evidence="5">Uncharacterized protein</fullName>
    </submittedName>
</protein>
<keyword evidence="2" id="KW-0964">Secreted</keyword>
<evidence type="ECO:0000256" key="4">
    <source>
        <dbReference type="PIRSR" id="PIRSR601820-3"/>
    </source>
</evidence>
<proteinExistence type="predicted"/>
<dbReference type="Proteomes" id="UP000683360">
    <property type="component" value="Unassembled WGS sequence"/>
</dbReference>
<dbReference type="SMART" id="SM00206">
    <property type="entry name" value="NTR"/>
    <property type="match status" value="1"/>
</dbReference>
<dbReference type="GO" id="GO:0002020">
    <property type="term" value="F:protease binding"/>
    <property type="evidence" value="ECO:0007669"/>
    <property type="project" value="TreeGrafter"/>
</dbReference>
<feature type="disulfide bond" evidence="4">
    <location>
        <begin position="333"/>
        <end position="442"/>
    </location>
</feature>
<evidence type="ECO:0000256" key="3">
    <source>
        <dbReference type="PIRSR" id="PIRSR601820-1"/>
    </source>
</evidence>
<keyword evidence="6" id="KW-1185">Reference proteome</keyword>
<dbReference type="GO" id="GO:0051045">
    <property type="term" value="P:negative regulation of membrane protein ectodomain proteolysis"/>
    <property type="evidence" value="ECO:0007669"/>
    <property type="project" value="TreeGrafter"/>
</dbReference>
<evidence type="ECO:0000313" key="6">
    <source>
        <dbReference type="Proteomes" id="UP000683360"/>
    </source>
</evidence>
<dbReference type="PANTHER" id="PTHR11844:SF25">
    <property type="entry name" value="NTR DOMAIN-CONTAINING PROTEIN"/>
    <property type="match status" value="1"/>
</dbReference>
<keyword evidence="3" id="KW-0862">Zinc</keyword>
<dbReference type="GO" id="GO:0008191">
    <property type="term" value="F:metalloendopeptidase inhibitor activity"/>
    <property type="evidence" value="ECO:0007669"/>
    <property type="project" value="InterPro"/>
</dbReference>
<dbReference type="InterPro" id="IPR008993">
    <property type="entry name" value="TIMP-like_OB-fold"/>
</dbReference>
<sequence length="627" mass="70576">MLQYLLIKNSRKVKVLGPLRDELMHWRFLDTWTGYSKWRSEFHKVIELSTDSSGFRYGASVTLEASTMTLGDYWDTNDCRPIHEKEAEAVMKSLQSIDSSLQDSRVDLFTDNMAVIAAWENQGRKSRALSCIMKEIFSHVSTYNIDLHLKYVPSCLNEADAPSRLTNTADSMLSEESWLLVESLYGPHSVDLMSLDSNVMKSSTGVPLKHFTPWPTPCSAGVNLFSQNLRSEQNPYVYPPFVLVFPVLSLLREQGISCTIIVPEMRPLPIWWPILKYYSVESVCLGPTHTRSLLLYIYKMRTMMMYSSFLLICLFALSEQCGCPVTYTQQIICGSPIVFEAKIESTPRSSVLNWDKNYQISVTKFYKGKEEFDTLSDKTTLKTPKETSACGPVVLTVGASYILSVSVYDGKMSHNLCGFQVDTSSATNTLLEGLAGKYQENCDCEIPSMYDPPQFGPRSNKQCGHSSCSGWDTVCARDSNVVELKIESYSENAYDRNYQISATKFYKGKGKYDTLANKTTLETPKDFTVCGPVDLEVGSSYILSVSIHNGKMHNNDCDLKVEASKATNTMLEGLAGKYEENCDCDIPTYFDGPIMFRSKKQCGTSYCDTRDVICARDDNDQCNWSNC</sequence>
<dbReference type="Gene3D" id="3.90.370.10">
    <property type="entry name" value="Tissue inhibitor of metalloproteinase-1. Chain B, domain 1"/>
    <property type="match status" value="1"/>
</dbReference>
<dbReference type="SUPFAM" id="SSF50242">
    <property type="entry name" value="TIMP-like"/>
    <property type="match status" value="2"/>
</dbReference>
<dbReference type="GO" id="GO:0046872">
    <property type="term" value="F:metal ion binding"/>
    <property type="evidence" value="ECO:0007669"/>
    <property type="project" value="UniProtKB-KW"/>
</dbReference>
<dbReference type="Gene3D" id="2.40.50.120">
    <property type="match status" value="2"/>
</dbReference>
<comment type="caution">
    <text evidence="5">The sequence shown here is derived from an EMBL/GenBank/DDBJ whole genome shotgun (WGS) entry which is preliminary data.</text>
</comment>
<dbReference type="Pfam" id="PF00965">
    <property type="entry name" value="TIMP"/>
    <property type="match status" value="2"/>
</dbReference>
<reference evidence="5" key="1">
    <citation type="submission" date="2021-03" db="EMBL/GenBank/DDBJ databases">
        <authorList>
            <person name="Bekaert M."/>
        </authorList>
    </citation>
    <scope>NUCLEOTIDE SEQUENCE</scope>
</reference>
<name>A0A8S3QVU4_MYTED</name>
<evidence type="ECO:0000256" key="2">
    <source>
        <dbReference type="ARBA" id="ARBA00022525"/>
    </source>
</evidence>
<dbReference type="GO" id="GO:0031012">
    <property type="term" value="C:extracellular matrix"/>
    <property type="evidence" value="ECO:0007669"/>
    <property type="project" value="TreeGrafter"/>
</dbReference>
<accession>A0A8S3QVU4</accession>
<dbReference type="EMBL" id="CAJPWZ010000837">
    <property type="protein sequence ID" value="CAG2201248.1"/>
    <property type="molecule type" value="Genomic_DNA"/>
</dbReference>
<feature type="disulfide bond" evidence="4">
    <location>
        <begin position="321"/>
        <end position="390"/>
    </location>
</feature>
<organism evidence="5 6">
    <name type="scientific">Mytilus edulis</name>
    <name type="common">Blue mussel</name>
    <dbReference type="NCBI Taxonomy" id="6550"/>
    <lineage>
        <taxon>Eukaryota</taxon>
        <taxon>Metazoa</taxon>
        <taxon>Spiralia</taxon>
        <taxon>Lophotrochozoa</taxon>
        <taxon>Mollusca</taxon>
        <taxon>Bivalvia</taxon>
        <taxon>Autobranchia</taxon>
        <taxon>Pteriomorphia</taxon>
        <taxon>Mytilida</taxon>
        <taxon>Mytiloidea</taxon>
        <taxon>Mytilidae</taxon>
        <taxon>Mytilinae</taxon>
        <taxon>Mytilus</taxon>
    </lineage>
</organism>
<dbReference type="InterPro" id="IPR001820">
    <property type="entry name" value="TIMP"/>
</dbReference>